<dbReference type="PANTHER" id="PTHR47894:SF1">
    <property type="entry name" value="HTH-TYPE TRANSCRIPTIONAL REGULATOR VQSM"/>
    <property type="match status" value="1"/>
</dbReference>
<gene>
    <name evidence="5" type="ORF">SAMN05446927_1176</name>
</gene>
<accession>A0A7Z7I3Q3</accession>
<dbReference type="PRINTS" id="PR00032">
    <property type="entry name" value="HTHARAC"/>
</dbReference>
<dbReference type="GO" id="GO:0003700">
    <property type="term" value="F:DNA-binding transcription factor activity"/>
    <property type="evidence" value="ECO:0007669"/>
    <property type="project" value="InterPro"/>
</dbReference>
<dbReference type="PROSITE" id="PS01124">
    <property type="entry name" value="HTH_ARAC_FAMILY_2"/>
    <property type="match status" value="1"/>
</dbReference>
<dbReference type="InterPro" id="IPR032687">
    <property type="entry name" value="AraC-type_N"/>
</dbReference>
<keyword evidence="3" id="KW-0804">Transcription</keyword>
<keyword evidence="6" id="KW-1185">Reference proteome</keyword>
<protein>
    <submittedName>
        <fullName evidence="5">Transcriptional regulator, AraC family</fullName>
    </submittedName>
</protein>
<dbReference type="InterPro" id="IPR009057">
    <property type="entry name" value="Homeodomain-like_sf"/>
</dbReference>
<comment type="caution">
    <text evidence="5">The sequence shown here is derived from an EMBL/GenBank/DDBJ whole genome shotgun (WGS) entry which is preliminary data.</text>
</comment>
<dbReference type="OrthoDB" id="6506763at2"/>
<dbReference type="Pfam" id="PF12625">
    <property type="entry name" value="Arabinose_bd"/>
    <property type="match status" value="1"/>
</dbReference>
<dbReference type="GO" id="GO:0000976">
    <property type="term" value="F:transcription cis-regulatory region binding"/>
    <property type="evidence" value="ECO:0007669"/>
    <property type="project" value="TreeGrafter"/>
</dbReference>
<evidence type="ECO:0000256" key="3">
    <source>
        <dbReference type="ARBA" id="ARBA00023163"/>
    </source>
</evidence>
<evidence type="ECO:0000256" key="1">
    <source>
        <dbReference type="ARBA" id="ARBA00023015"/>
    </source>
</evidence>
<dbReference type="SUPFAM" id="SSF46689">
    <property type="entry name" value="Homeodomain-like"/>
    <property type="match status" value="1"/>
</dbReference>
<keyword evidence="2" id="KW-0238">DNA-binding</keyword>
<keyword evidence="1" id="KW-0805">Transcription regulation</keyword>
<dbReference type="EMBL" id="OCSU01000001">
    <property type="protein sequence ID" value="SOE56126.1"/>
    <property type="molecule type" value="Genomic_DNA"/>
</dbReference>
<dbReference type="PANTHER" id="PTHR47894">
    <property type="entry name" value="HTH-TYPE TRANSCRIPTIONAL REGULATOR GADX"/>
    <property type="match status" value="1"/>
</dbReference>
<name>A0A7Z7I3Q3_9BURK</name>
<feature type="domain" description="HTH araC/xylS-type" evidence="4">
    <location>
        <begin position="234"/>
        <end position="332"/>
    </location>
</feature>
<organism evidence="5 6">
    <name type="scientific">Caballeronia arationis</name>
    <dbReference type="NCBI Taxonomy" id="1777142"/>
    <lineage>
        <taxon>Bacteria</taxon>
        <taxon>Pseudomonadati</taxon>
        <taxon>Pseudomonadota</taxon>
        <taxon>Betaproteobacteria</taxon>
        <taxon>Burkholderiales</taxon>
        <taxon>Burkholderiaceae</taxon>
        <taxon>Caballeronia</taxon>
    </lineage>
</organism>
<dbReference type="Proteomes" id="UP000219522">
    <property type="component" value="Unassembled WGS sequence"/>
</dbReference>
<dbReference type="Pfam" id="PF12833">
    <property type="entry name" value="HTH_18"/>
    <property type="match status" value="1"/>
</dbReference>
<proteinExistence type="predicted"/>
<evidence type="ECO:0000259" key="4">
    <source>
        <dbReference type="PROSITE" id="PS01124"/>
    </source>
</evidence>
<dbReference type="RefSeq" id="WP_062643694.1">
    <property type="nucleotide sequence ID" value="NZ_FCOG02000222.1"/>
</dbReference>
<evidence type="ECO:0000313" key="5">
    <source>
        <dbReference type="EMBL" id="SOE56126.1"/>
    </source>
</evidence>
<evidence type="ECO:0000256" key="2">
    <source>
        <dbReference type="ARBA" id="ARBA00023125"/>
    </source>
</evidence>
<dbReference type="InterPro" id="IPR018060">
    <property type="entry name" value="HTH_AraC"/>
</dbReference>
<dbReference type="SMART" id="SM00342">
    <property type="entry name" value="HTH_ARAC"/>
    <property type="match status" value="1"/>
</dbReference>
<dbReference type="GO" id="GO:0005829">
    <property type="term" value="C:cytosol"/>
    <property type="evidence" value="ECO:0007669"/>
    <property type="project" value="TreeGrafter"/>
</dbReference>
<dbReference type="InterPro" id="IPR020449">
    <property type="entry name" value="Tscrpt_reg_AraC-type_HTH"/>
</dbReference>
<reference evidence="5 6" key="1">
    <citation type="submission" date="2017-09" db="EMBL/GenBank/DDBJ databases">
        <authorList>
            <person name="Varghese N."/>
            <person name="Submissions S."/>
        </authorList>
    </citation>
    <scope>NUCLEOTIDE SEQUENCE [LARGE SCALE GENOMIC DNA]</scope>
    <source>
        <strain evidence="5 6">OK806</strain>
    </source>
</reference>
<evidence type="ECO:0000313" key="6">
    <source>
        <dbReference type="Proteomes" id="UP000219522"/>
    </source>
</evidence>
<dbReference type="AlphaFoldDB" id="A0A7Z7I3Q3"/>
<dbReference type="Gene3D" id="1.10.10.60">
    <property type="entry name" value="Homeodomain-like"/>
    <property type="match status" value="1"/>
</dbReference>
<sequence length="344" mass="37750">MTQETFLANFGLVGLRLIEKYNLNRREFAECLGLAATEVPEVGARLPASIVDAGFSKAMSLIPETAFALRAAECWHPSLLGTLGYAWLSSGSLRTALERMQRFIHIVAESAQLLCVDTTEGLQVEYETGRGNTPLGHTIADFGLSLVVAMCRANLGDTLNLKSVCLKRPTPGDIAPYEQFFACKLTFGATKDCFVIPWAVADLRLPTASRELASIFDDILVGELARTPGADLGSRCRSFILQNITSGEPTKDRLAEAMAMSCRTLERKLAEQGMSYRCILDKARHELALRYLDDAGKSAIEITFLLGFSEQSAFTRAFKRWHGLSPTQYRDLTRGAGRPIEGAN</sequence>